<sequence>MVVIHVKGVSDDRQFLFDCSSNSSIDEITSSISEISNLQSQIQTLRIHLRGSAIGIDRLLSEAESYASKDQVIHRRALSIHILRDHVRALEKEVEAAHSKGLINDDVLGILSDCGGDEEIQLWWAGKELVRGKKLSEYTGENEKTKIIVRLKPACSD</sequence>
<evidence type="ECO:0000256" key="1">
    <source>
        <dbReference type="ARBA" id="ARBA00009619"/>
    </source>
</evidence>
<dbReference type="OrthoDB" id="276065at2759"/>
<dbReference type="InterPro" id="IPR021298">
    <property type="entry name" value="CFAP298"/>
</dbReference>
<accession>A0A5P1EUM6</accession>
<gene>
    <name evidence="2" type="ORF">A4U43_C05F4010</name>
</gene>
<organism evidence="2 3">
    <name type="scientific">Asparagus officinalis</name>
    <name type="common">Garden asparagus</name>
    <dbReference type="NCBI Taxonomy" id="4686"/>
    <lineage>
        <taxon>Eukaryota</taxon>
        <taxon>Viridiplantae</taxon>
        <taxon>Streptophyta</taxon>
        <taxon>Embryophyta</taxon>
        <taxon>Tracheophyta</taxon>
        <taxon>Spermatophyta</taxon>
        <taxon>Magnoliopsida</taxon>
        <taxon>Liliopsida</taxon>
        <taxon>Asparagales</taxon>
        <taxon>Asparagaceae</taxon>
        <taxon>Asparagoideae</taxon>
        <taxon>Asparagus</taxon>
    </lineage>
</organism>
<reference evidence="3" key="1">
    <citation type="journal article" date="2017" name="Nat. Commun.">
        <title>The asparagus genome sheds light on the origin and evolution of a young Y chromosome.</title>
        <authorList>
            <person name="Harkess A."/>
            <person name="Zhou J."/>
            <person name="Xu C."/>
            <person name="Bowers J.E."/>
            <person name="Van der Hulst R."/>
            <person name="Ayyampalayam S."/>
            <person name="Mercati F."/>
            <person name="Riccardi P."/>
            <person name="McKain M.R."/>
            <person name="Kakrana A."/>
            <person name="Tang H."/>
            <person name="Ray J."/>
            <person name="Groenendijk J."/>
            <person name="Arikit S."/>
            <person name="Mathioni S.M."/>
            <person name="Nakano M."/>
            <person name="Shan H."/>
            <person name="Telgmann-Rauber A."/>
            <person name="Kanno A."/>
            <person name="Yue Z."/>
            <person name="Chen H."/>
            <person name="Li W."/>
            <person name="Chen Y."/>
            <person name="Xu X."/>
            <person name="Zhang Y."/>
            <person name="Luo S."/>
            <person name="Chen H."/>
            <person name="Gao J."/>
            <person name="Mao Z."/>
            <person name="Pires J.C."/>
            <person name="Luo M."/>
            <person name="Kudrna D."/>
            <person name="Wing R.A."/>
            <person name="Meyers B.C."/>
            <person name="Yi K."/>
            <person name="Kong H."/>
            <person name="Lavrijsen P."/>
            <person name="Sunseri F."/>
            <person name="Falavigna A."/>
            <person name="Ye Y."/>
            <person name="Leebens-Mack J.H."/>
            <person name="Chen G."/>
        </authorList>
    </citation>
    <scope>NUCLEOTIDE SEQUENCE [LARGE SCALE GENOMIC DNA]</scope>
    <source>
        <strain evidence="3">cv. DH0086</strain>
    </source>
</reference>
<dbReference type="Pfam" id="PF11069">
    <property type="entry name" value="CFAP298"/>
    <property type="match status" value="1"/>
</dbReference>
<evidence type="ECO:0008006" key="4">
    <source>
        <dbReference type="Google" id="ProtNLM"/>
    </source>
</evidence>
<evidence type="ECO:0000313" key="3">
    <source>
        <dbReference type="Proteomes" id="UP000243459"/>
    </source>
</evidence>
<dbReference type="Proteomes" id="UP000243459">
    <property type="component" value="Chromosome 5"/>
</dbReference>
<keyword evidence="3" id="KW-1185">Reference proteome</keyword>
<dbReference type="Gramene" id="ONK67810">
    <property type="protein sequence ID" value="ONK67810"/>
    <property type="gene ID" value="A4U43_C05F4010"/>
</dbReference>
<proteinExistence type="inferred from homology"/>
<dbReference type="OMA" id="QLCDYIG"/>
<evidence type="ECO:0000313" key="2">
    <source>
        <dbReference type="EMBL" id="ONK67810.1"/>
    </source>
</evidence>
<dbReference type="PANTHER" id="PTHR13238">
    <property type="entry name" value="PROTEIN C21ORF59"/>
    <property type="match status" value="1"/>
</dbReference>
<dbReference type="AlphaFoldDB" id="A0A5P1EUM6"/>
<dbReference type="PANTHER" id="PTHR13238:SF0">
    <property type="entry name" value="CILIA- AND FLAGELLA-ASSOCIATED PROTEIN 298"/>
    <property type="match status" value="1"/>
</dbReference>
<comment type="similarity">
    <text evidence="1">Belongs to the CFAP298 family.</text>
</comment>
<dbReference type="EMBL" id="CM007385">
    <property type="protein sequence ID" value="ONK67810.1"/>
    <property type="molecule type" value="Genomic_DNA"/>
</dbReference>
<name>A0A5P1EUM6_ASPOF</name>
<protein>
    <recommendedName>
        <fullName evidence="4">Ubiquitin-like domain-containing protein</fullName>
    </recommendedName>
</protein>